<organism evidence="2 3">
    <name type="scientific">Mycobacterium phage Stasia</name>
    <dbReference type="NCBI Taxonomy" id="1897548"/>
    <lineage>
        <taxon>Viruses</taxon>
        <taxon>Duplodnaviria</taxon>
        <taxon>Heunggongvirae</taxon>
        <taxon>Uroviricota</taxon>
        <taxon>Caudoviricetes</taxon>
        <taxon>Backyardiganvirus</taxon>
        <taxon>Backyardiganvirus stasia</taxon>
    </lineage>
</organism>
<dbReference type="Proteomes" id="UP000221167">
    <property type="component" value="Segment"/>
</dbReference>
<evidence type="ECO:0000313" key="2">
    <source>
        <dbReference type="EMBL" id="AOT24729.1"/>
    </source>
</evidence>
<dbReference type="RefSeq" id="YP_010062460.1">
    <property type="nucleotide sequence ID" value="NC_054794.1"/>
</dbReference>
<evidence type="ECO:0000256" key="1">
    <source>
        <dbReference type="SAM" id="MobiDB-lite"/>
    </source>
</evidence>
<dbReference type="InterPro" id="IPR055623">
    <property type="entry name" value="DUF7199"/>
</dbReference>
<dbReference type="GeneID" id="64946255"/>
<evidence type="ECO:0008006" key="4">
    <source>
        <dbReference type="Google" id="ProtNLM"/>
    </source>
</evidence>
<accession>A0A1D8EUJ8</accession>
<proteinExistence type="predicted"/>
<dbReference type="KEGG" id="vg:64946255"/>
<sequence length="105" mass="11446">MVVRARTILGGLALAVLVGNAPAILSEELAPKASADVTAECWAHLSDKQSHTTPAADRRFHLQRGEPSPCTEQDAKNGLPKAKSDEAKDKADEGKSRFCRKRWYC</sequence>
<name>A0A1D8EUJ8_9CAUD</name>
<reference evidence="2 3" key="1">
    <citation type="submission" date="2016-07" db="EMBL/GenBank/DDBJ databases">
        <authorList>
            <person name="Pillay S."/>
            <person name="Muniram S."/>
            <person name="Rampersadh K."/>
            <person name="Moraka N.O."/>
            <person name="Mfene A."/>
            <person name="Sigauque P.S."/>
            <person name="Komo N."/>
            <person name="Mazeka N.P."/>
            <person name="Garlena R.A."/>
            <person name="Russell D.A."/>
            <person name="Bowman C.A."/>
            <person name="Rubin E."/>
            <person name="Larsen M.H."/>
            <person name="Guerrero C.A."/>
            <person name="Jacobs-Sera D."/>
            <person name="Hatfull G.F."/>
        </authorList>
    </citation>
    <scope>NUCLEOTIDE SEQUENCE [LARGE SCALE GENOMIC DNA]</scope>
</reference>
<dbReference type="Pfam" id="PF23829">
    <property type="entry name" value="DUF7199"/>
    <property type="match status" value="1"/>
</dbReference>
<protein>
    <recommendedName>
        <fullName evidence="4">RDF protein</fullName>
    </recommendedName>
</protein>
<feature type="region of interest" description="Disordered" evidence="1">
    <location>
        <begin position="47"/>
        <end position="97"/>
    </location>
</feature>
<feature type="compositionally biased region" description="Basic and acidic residues" evidence="1">
    <location>
        <begin position="47"/>
        <end position="64"/>
    </location>
</feature>
<dbReference type="EMBL" id="KX641260">
    <property type="protein sequence ID" value="AOT24729.1"/>
    <property type="molecule type" value="Genomic_DNA"/>
</dbReference>
<feature type="compositionally biased region" description="Basic and acidic residues" evidence="1">
    <location>
        <begin position="82"/>
        <end position="96"/>
    </location>
</feature>
<keyword evidence="3" id="KW-1185">Reference proteome</keyword>
<evidence type="ECO:0000313" key="3">
    <source>
        <dbReference type="Proteomes" id="UP000221167"/>
    </source>
</evidence>
<gene>
    <name evidence="2" type="primary">73</name>
    <name evidence="2" type="ORF">PBI_STASIA_73</name>
</gene>